<evidence type="ECO:0000256" key="7">
    <source>
        <dbReference type="ARBA" id="ARBA00022949"/>
    </source>
</evidence>
<dbReference type="GO" id="GO:0005923">
    <property type="term" value="C:bicellular tight junction"/>
    <property type="evidence" value="ECO:0007669"/>
    <property type="project" value="UniProtKB-SubCell"/>
</dbReference>
<dbReference type="PANTHER" id="PTHR12002">
    <property type="entry name" value="CLAUDIN"/>
    <property type="match status" value="1"/>
</dbReference>
<dbReference type="KEGG" id="mcal:110303542"/>
<feature type="transmembrane region" description="Helical" evidence="10">
    <location>
        <begin position="140"/>
        <end position="161"/>
    </location>
</feature>
<keyword evidence="9 10" id="KW-0472">Membrane</keyword>
<comment type="subcellular location">
    <subcellularLocation>
        <location evidence="1">Cell junction</location>
        <location evidence="1">Tight junction</location>
    </subcellularLocation>
    <subcellularLocation>
        <location evidence="2">Cell membrane</location>
        <topology evidence="2">Multi-pass membrane protein</topology>
    </subcellularLocation>
</comment>
<organism evidence="11 12">
    <name type="scientific">Mus caroli</name>
    <name type="common">Ryukyu mouse</name>
    <name type="synonym">Ricefield mouse</name>
    <dbReference type="NCBI Taxonomy" id="10089"/>
    <lineage>
        <taxon>Eukaryota</taxon>
        <taxon>Metazoa</taxon>
        <taxon>Chordata</taxon>
        <taxon>Craniata</taxon>
        <taxon>Vertebrata</taxon>
        <taxon>Euteleostomi</taxon>
        <taxon>Mammalia</taxon>
        <taxon>Eutheria</taxon>
        <taxon>Euarchontoglires</taxon>
        <taxon>Glires</taxon>
        <taxon>Rodentia</taxon>
        <taxon>Myomorpha</taxon>
        <taxon>Muroidea</taxon>
        <taxon>Muridae</taxon>
        <taxon>Murinae</taxon>
        <taxon>Mus</taxon>
        <taxon>Mus</taxon>
    </lineage>
</organism>
<feature type="transmembrane region" description="Helical" evidence="10">
    <location>
        <begin position="228"/>
        <end position="248"/>
    </location>
</feature>
<sequence>MPSSSQNSAPPLVNRLSQFLLSPPATASNLIQRNLETPSWRSLGLYEVKGFINEKDCIYKLSRLFCSLAAFMLEILIASTLSWRLWEFDSNVVQFVSFGLWEAYYPQQFNISGKLTKMLVYTPIDSTWNISTEFMYAQNLIISAILMKPVVLLFSVMAIKISCMKNPLVEMQIYFYKISALTLSVSSMFTFVSVIWNHVVDLYGQTTLDFPYDFPVKKEALRSKHLTLVLPVGLLISTMSLFGVIMFLSEISNLKLQRPVKANDDSKMGLLDA</sequence>
<evidence type="ECO:0000256" key="2">
    <source>
        <dbReference type="ARBA" id="ARBA00004651"/>
    </source>
</evidence>
<evidence type="ECO:0000256" key="10">
    <source>
        <dbReference type="SAM" id="Phobius"/>
    </source>
</evidence>
<evidence type="ECO:0000256" key="8">
    <source>
        <dbReference type="ARBA" id="ARBA00022989"/>
    </source>
</evidence>
<dbReference type="GO" id="GO:0005886">
    <property type="term" value="C:plasma membrane"/>
    <property type="evidence" value="ECO:0007669"/>
    <property type="project" value="UniProtKB-SubCell"/>
</dbReference>
<keyword evidence="4" id="KW-0796">Tight junction</keyword>
<dbReference type="RefSeq" id="XP_021030312.1">
    <property type="nucleotide sequence ID" value="XM_021174653.1"/>
</dbReference>
<name>A0A6P5QIB3_MUSCR</name>
<gene>
    <name evidence="12" type="primary">LOC110303542</name>
</gene>
<proteinExistence type="inferred from homology"/>
<protein>
    <submittedName>
        <fullName evidence="12">Uncharacterized protein LOC110303542</fullName>
    </submittedName>
</protein>
<comment type="similarity">
    <text evidence="3">Belongs to the claudin family.</text>
</comment>
<evidence type="ECO:0000313" key="11">
    <source>
        <dbReference type="Proteomes" id="UP000515126"/>
    </source>
</evidence>
<evidence type="ECO:0000313" key="12">
    <source>
        <dbReference type="RefSeq" id="XP_021030312.1"/>
    </source>
</evidence>
<keyword evidence="5" id="KW-1003">Cell membrane</keyword>
<evidence type="ECO:0000256" key="6">
    <source>
        <dbReference type="ARBA" id="ARBA00022692"/>
    </source>
</evidence>
<evidence type="ECO:0000256" key="4">
    <source>
        <dbReference type="ARBA" id="ARBA00022427"/>
    </source>
</evidence>
<reference evidence="12" key="1">
    <citation type="submission" date="2025-08" db="UniProtKB">
        <authorList>
            <consortium name="RefSeq"/>
        </authorList>
    </citation>
    <scope>IDENTIFICATION</scope>
</reference>
<evidence type="ECO:0000256" key="9">
    <source>
        <dbReference type="ARBA" id="ARBA00023136"/>
    </source>
</evidence>
<keyword evidence="7" id="KW-0965">Cell junction</keyword>
<evidence type="ECO:0000256" key="3">
    <source>
        <dbReference type="ARBA" id="ARBA00008295"/>
    </source>
</evidence>
<dbReference type="GO" id="GO:0005198">
    <property type="term" value="F:structural molecule activity"/>
    <property type="evidence" value="ECO:0007669"/>
    <property type="project" value="InterPro"/>
</dbReference>
<keyword evidence="6 10" id="KW-0812">Transmembrane</keyword>
<evidence type="ECO:0000256" key="1">
    <source>
        <dbReference type="ARBA" id="ARBA00004435"/>
    </source>
</evidence>
<feature type="transmembrane region" description="Helical" evidence="10">
    <location>
        <begin position="64"/>
        <end position="86"/>
    </location>
</feature>
<keyword evidence="11" id="KW-1185">Reference proteome</keyword>
<dbReference type="Proteomes" id="UP000515126">
    <property type="component" value="Chromosome 10"/>
</dbReference>
<dbReference type="GeneID" id="110303542"/>
<dbReference type="AlphaFoldDB" id="A0A6P5QIB3"/>
<keyword evidence="8 10" id="KW-1133">Transmembrane helix</keyword>
<dbReference type="Gene3D" id="1.20.140.150">
    <property type="match status" value="1"/>
</dbReference>
<dbReference type="InterPro" id="IPR006187">
    <property type="entry name" value="Claudin"/>
</dbReference>
<accession>A0A6P5QIB3</accession>
<feature type="transmembrane region" description="Helical" evidence="10">
    <location>
        <begin position="173"/>
        <end position="196"/>
    </location>
</feature>
<evidence type="ECO:0000256" key="5">
    <source>
        <dbReference type="ARBA" id="ARBA00022475"/>
    </source>
</evidence>